<evidence type="ECO:0000313" key="3">
    <source>
        <dbReference type="Proteomes" id="UP001339911"/>
    </source>
</evidence>
<proteinExistence type="predicted"/>
<name>A0ABU7SK21_9ACTN</name>
<keyword evidence="3" id="KW-1185">Reference proteome</keyword>
<sequence>MWPRSPNGMVSTSRTAVPPWSGAGVKCTVQCVRSQGGAVVS</sequence>
<organism evidence="1 3">
    <name type="scientific">Plantactinospora veratri</name>
    <dbReference type="NCBI Taxonomy" id="1436122"/>
    <lineage>
        <taxon>Bacteria</taxon>
        <taxon>Bacillati</taxon>
        <taxon>Actinomycetota</taxon>
        <taxon>Actinomycetes</taxon>
        <taxon>Micromonosporales</taxon>
        <taxon>Micromonosporaceae</taxon>
        <taxon>Plantactinospora</taxon>
    </lineage>
</organism>
<comment type="caution">
    <text evidence="1">The sequence shown here is derived from an EMBL/GenBank/DDBJ whole genome shotgun (WGS) entry which is preliminary data.</text>
</comment>
<dbReference type="EMBL" id="JAZGQL010000034">
    <property type="protein sequence ID" value="MEE6311478.1"/>
    <property type="molecule type" value="Genomic_DNA"/>
</dbReference>
<protein>
    <submittedName>
        <fullName evidence="1">Uncharacterized protein</fullName>
    </submittedName>
</protein>
<accession>A0ABU7SK21</accession>
<reference evidence="1 3" key="1">
    <citation type="submission" date="2024-01" db="EMBL/GenBank/DDBJ databases">
        <title>Genome insights into Plantactinospora veratri sp. nov.</title>
        <authorList>
            <person name="Wang L."/>
        </authorList>
    </citation>
    <scope>NUCLEOTIDE SEQUENCE [LARGE SCALE GENOMIC DNA]</scope>
    <source>
        <strain evidence="1 3">NEAU-FHS4</strain>
    </source>
</reference>
<dbReference type="EMBL" id="JAZGQL010000025">
    <property type="protein sequence ID" value="MEE6310315.1"/>
    <property type="molecule type" value="Genomic_DNA"/>
</dbReference>
<dbReference type="Proteomes" id="UP001339911">
    <property type="component" value="Unassembled WGS sequence"/>
</dbReference>
<gene>
    <name evidence="1" type="ORF">V1634_26100</name>
    <name evidence="2" type="ORF">V1634_32115</name>
</gene>
<evidence type="ECO:0000313" key="2">
    <source>
        <dbReference type="EMBL" id="MEE6311478.1"/>
    </source>
</evidence>
<evidence type="ECO:0000313" key="1">
    <source>
        <dbReference type="EMBL" id="MEE6310315.1"/>
    </source>
</evidence>